<sequence length="1078" mass="123512">MPTHDYYDDIKAPSSFPSSTVISQSSPHSHVPIAAKTVFSRGSAPLSLPALDNYLSTFPAPNFTSFPARKPHRGKHKQANPFPPMELLSATGCTIEDLENNSTIRSWWRNRGSIFNTLTSWTLGLLGSSALVSYYSLHGLYDSLQIFALLLSIFVKDDAATKNDLRLLFLGTIPNVLALNFGRTLVSLIMFVVCMAICALLVYYFHVSVATCSTAQVKEGFQGKDTRSRWGVVFTAFALTLMYLPMSTAAVHALVWSSDFWPGSPEAQNVTNVCYTTTLNQNEINWAPLVVVLAALTFIFLTIGFPIRMIVAIRAASPHVDKFSELGRPRNGVQMNHEYQRLLDRDDNPLSFLYKDLRMGWGTYKAAYLFIKLSTLLIVALLDTNNCMLISANKATVSIVREALLVAATTAFLLIQSFLTPFLDPVNNASEWVSRVGYVAYAVLGLIVSTNVSDDVKAAFNGPILYVVYVINYGFSFYFAFINLSWTHRLVKKLARRLDFSIDIFSPDLDISRKSRHIKRRIWQETISVLLLATPECAMPKAQKLVFAEAENAEWPPYLLDFRRTPAERHVENLKILRELGGTEYATGVALWNCKHSERMNHIQDYIQRHLIGPDSYWQPPQRDPGGNCFGNAWWIPFPPTLVIRYDNGDLAIIKKMRDFETYIRQNADKWVQDKRRIRMALRALDGKVVKWPYTHTEWVGSKFLWCWGHRYSAQITMKYETCVFSIKRKGTLPWKGFELGSGFDIQLRYTPDIQVDGTVIGVDEEFDLTPQLAHFLRLNHDLIHECLPNVDYVLFDYRRWIRRNAQAKRDVLTHEFLSNVYCSPKSTHELSKTLADQEKDLRVRQTFVEFEDAIAAANERMSFVYQSEASTWWYLYWDDLWRRNYDVVDALQKHAPDFDPHYPTSIAYRLLPRAALETFLTQRGLFSGNSGKKDFIHTGLLNKLYFRLNQIIFRGSSKVIQYHLGEASYEVELEDLDLDFPSGHARNSTLGTGGGTDHDDAEIRARPLYRWEDIFDDPISNERTRRWLPKMKVWLGLNPYWHSRKARTSGVSLDLRLEDGSYVMIDHEVDRLKEKVV</sequence>
<feature type="transmembrane region" description="Helical" evidence="1">
    <location>
        <begin position="403"/>
        <end position="423"/>
    </location>
</feature>
<proteinExistence type="predicted"/>
<evidence type="ECO:0000313" key="2">
    <source>
        <dbReference type="EMBL" id="KIJ32052.1"/>
    </source>
</evidence>
<accession>A0A0C9US72</accession>
<feature type="transmembrane region" description="Helical" evidence="1">
    <location>
        <begin position="464"/>
        <end position="486"/>
    </location>
</feature>
<organism evidence="2 3">
    <name type="scientific">Sphaerobolus stellatus (strain SS14)</name>
    <dbReference type="NCBI Taxonomy" id="990650"/>
    <lineage>
        <taxon>Eukaryota</taxon>
        <taxon>Fungi</taxon>
        <taxon>Dikarya</taxon>
        <taxon>Basidiomycota</taxon>
        <taxon>Agaricomycotina</taxon>
        <taxon>Agaricomycetes</taxon>
        <taxon>Phallomycetidae</taxon>
        <taxon>Geastrales</taxon>
        <taxon>Sphaerobolaceae</taxon>
        <taxon>Sphaerobolus</taxon>
    </lineage>
</organism>
<gene>
    <name evidence="2" type="ORF">M422DRAFT_185052</name>
</gene>
<name>A0A0C9US72_SPHS4</name>
<dbReference type="EMBL" id="KN837232">
    <property type="protein sequence ID" value="KIJ32052.1"/>
    <property type="molecule type" value="Genomic_DNA"/>
</dbReference>
<protein>
    <submittedName>
        <fullName evidence="2">Uncharacterized protein</fullName>
    </submittedName>
</protein>
<dbReference type="OrthoDB" id="10261361at2759"/>
<reference evidence="2 3" key="1">
    <citation type="submission" date="2014-06" db="EMBL/GenBank/DDBJ databases">
        <title>Evolutionary Origins and Diversification of the Mycorrhizal Mutualists.</title>
        <authorList>
            <consortium name="DOE Joint Genome Institute"/>
            <consortium name="Mycorrhizal Genomics Consortium"/>
            <person name="Kohler A."/>
            <person name="Kuo A."/>
            <person name="Nagy L.G."/>
            <person name="Floudas D."/>
            <person name="Copeland A."/>
            <person name="Barry K.W."/>
            <person name="Cichocki N."/>
            <person name="Veneault-Fourrey C."/>
            <person name="LaButti K."/>
            <person name="Lindquist E.A."/>
            <person name="Lipzen A."/>
            <person name="Lundell T."/>
            <person name="Morin E."/>
            <person name="Murat C."/>
            <person name="Riley R."/>
            <person name="Ohm R."/>
            <person name="Sun H."/>
            <person name="Tunlid A."/>
            <person name="Henrissat B."/>
            <person name="Grigoriev I.V."/>
            <person name="Hibbett D.S."/>
            <person name="Martin F."/>
        </authorList>
    </citation>
    <scope>NUCLEOTIDE SEQUENCE [LARGE SCALE GENOMIC DNA]</scope>
    <source>
        <strain evidence="2 3">SS14</strain>
    </source>
</reference>
<feature type="transmembrane region" description="Helical" evidence="1">
    <location>
        <begin position="435"/>
        <end position="452"/>
    </location>
</feature>
<feature type="transmembrane region" description="Helical" evidence="1">
    <location>
        <begin position="286"/>
        <end position="307"/>
    </location>
</feature>
<dbReference type="Proteomes" id="UP000054279">
    <property type="component" value="Unassembled WGS sequence"/>
</dbReference>
<feature type="transmembrane region" description="Helical" evidence="1">
    <location>
        <begin position="230"/>
        <end position="255"/>
    </location>
</feature>
<dbReference type="HOGENOM" id="CLU_003027_0_0_1"/>
<keyword evidence="1" id="KW-0472">Membrane</keyword>
<keyword evidence="1" id="KW-0812">Transmembrane</keyword>
<evidence type="ECO:0000256" key="1">
    <source>
        <dbReference type="SAM" id="Phobius"/>
    </source>
</evidence>
<keyword evidence="1" id="KW-1133">Transmembrane helix</keyword>
<evidence type="ECO:0000313" key="3">
    <source>
        <dbReference type="Proteomes" id="UP000054279"/>
    </source>
</evidence>
<dbReference type="AlphaFoldDB" id="A0A0C9US72"/>
<feature type="transmembrane region" description="Helical" evidence="1">
    <location>
        <begin position="188"/>
        <end position="209"/>
    </location>
</feature>
<feature type="transmembrane region" description="Helical" evidence="1">
    <location>
        <begin position="114"/>
        <end position="132"/>
    </location>
</feature>
<keyword evidence="3" id="KW-1185">Reference proteome</keyword>